<keyword evidence="17" id="KW-1185">Reference proteome</keyword>
<keyword evidence="5" id="KW-1188">Viral release from host cell</keyword>
<evidence type="ECO:0000256" key="5">
    <source>
        <dbReference type="ARBA" id="ARBA00022612"/>
    </source>
</evidence>
<keyword evidence="7" id="KW-0946">Virion</keyword>
<dbReference type="GO" id="GO:0019028">
    <property type="term" value="C:viral capsid"/>
    <property type="evidence" value="ECO:0007669"/>
    <property type="project" value="UniProtKB-KW"/>
</dbReference>
<dbReference type="RefSeq" id="YP_009051661.1">
    <property type="nucleotide sequence ID" value="NC_024684.1"/>
</dbReference>
<evidence type="ECO:0000256" key="8">
    <source>
        <dbReference type="ARBA" id="ARBA00022921"/>
    </source>
</evidence>
<organism evidence="16 17">
    <name type="scientific">Lizard adenovirus 2</name>
    <dbReference type="NCBI Taxonomy" id="874272"/>
    <lineage>
        <taxon>Viruses</taxon>
        <taxon>Varidnaviria</taxon>
        <taxon>Bamfordvirae</taxon>
        <taxon>Preplasmiviricota</taxon>
        <taxon>Polisuviricotina</taxon>
        <taxon>Pharingeaviricetes</taxon>
        <taxon>Rowavirales</taxon>
        <taxon>Adenoviridae</taxon>
        <taxon>Barthadenovirus</taxon>
        <taxon>Barthadenovirus lacertae</taxon>
        <taxon>Lizard atadenovirus A</taxon>
    </lineage>
</organism>
<keyword evidence="4" id="KW-1162">Viral penetration into host cytoplasm</keyword>
<evidence type="ECO:0000256" key="6">
    <source>
        <dbReference type="ARBA" id="ARBA00022843"/>
    </source>
</evidence>
<dbReference type="GO" id="GO:0039664">
    <property type="term" value="P:lysis of host organelle involved in viral entry into host cell"/>
    <property type="evidence" value="ECO:0007669"/>
    <property type="project" value="UniProtKB-KW"/>
</dbReference>
<keyword evidence="8" id="KW-0426">Late protein</keyword>
<dbReference type="EMBL" id="KJ156523">
    <property type="protein sequence ID" value="AII22570.1"/>
    <property type="molecule type" value="Genomic_DNA"/>
</dbReference>
<dbReference type="Proteomes" id="UP000133496">
    <property type="component" value="Segment"/>
</dbReference>
<evidence type="ECO:0000256" key="11">
    <source>
        <dbReference type="ARBA" id="ARBA00023099"/>
    </source>
</evidence>
<keyword evidence="11" id="KW-1174">Viral penetration via lysis of host organellar membrane</keyword>
<keyword evidence="15" id="KW-1160">Virus entry into host cell</keyword>
<evidence type="ECO:0000313" key="17">
    <source>
        <dbReference type="Proteomes" id="UP000133496"/>
    </source>
</evidence>
<evidence type="ECO:0000256" key="4">
    <source>
        <dbReference type="ARBA" id="ARBA00022595"/>
    </source>
</evidence>
<evidence type="ECO:0000256" key="7">
    <source>
        <dbReference type="ARBA" id="ARBA00022844"/>
    </source>
</evidence>
<dbReference type="OrthoDB" id="16676at10239"/>
<keyword evidence="2" id="KW-1048">Host nucleus</keyword>
<keyword evidence="1" id="KW-0167">Capsid protein</keyword>
<evidence type="ECO:0000256" key="2">
    <source>
        <dbReference type="ARBA" id="ARBA00022562"/>
    </source>
</evidence>
<keyword evidence="13" id="KW-1015">Disulfide bond</keyword>
<accession>A0A076FTF8</accession>
<dbReference type="GeneID" id="20041317"/>
<evidence type="ECO:0000313" key="16">
    <source>
        <dbReference type="EMBL" id="AII22570.1"/>
    </source>
</evidence>
<proteinExistence type="predicted"/>
<evidence type="ECO:0000256" key="9">
    <source>
        <dbReference type="ARBA" id="ARBA00022950"/>
    </source>
</evidence>
<sequence>MAYSRLAPHCGLTPVYGHAIGNSEMLGGFSWSSLGSSLSSGLSKIGSFLGSTARRIGSSEGFQQAKQGFLKSGVIENVGALAGQTVSSLADIGRMKLEADLQKLRERALGTPEQPPPLTQEQLAQLLASTQTELPPSASTLPMPIPAPTPPLVSAVRPEMVRPEILPPPVVDRGVALGPLVEERPARPIAVPGSRPRKRKRVRGWGTALEEMLGNGVDFGSKRYCY</sequence>
<keyword evidence="3" id="KW-0945">Host-virus interaction</keyword>
<dbReference type="Pfam" id="PF02993">
    <property type="entry name" value="MCPVI"/>
    <property type="match status" value="1"/>
</dbReference>
<dbReference type="GO" id="GO:0075521">
    <property type="term" value="P:microtubule-dependent intracellular transport of viral material towards nucleus"/>
    <property type="evidence" value="ECO:0007669"/>
    <property type="project" value="UniProtKB-KW"/>
</dbReference>
<evidence type="ECO:0000256" key="3">
    <source>
        <dbReference type="ARBA" id="ARBA00022581"/>
    </source>
</evidence>
<evidence type="ECO:0000256" key="13">
    <source>
        <dbReference type="ARBA" id="ARBA00023157"/>
    </source>
</evidence>
<evidence type="ECO:0000256" key="14">
    <source>
        <dbReference type="ARBA" id="ARBA00023200"/>
    </source>
</evidence>
<evidence type="ECO:0000256" key="12">
    <source>
        <dbReference type="ARBA" id="ARBA00023120"/>
    </source>
</evidence>
<keyword evidence="10" id="KW-1177">Microtubular inwards viral transport</keyword>
<keyword evidence="14" id="KW-1035">Host cytoplasm</keyword>
<evidence type="ECO:0000256" key="15">
    <source>
        <dbReference type="ARBA" id="ARBA00023296"/>
    </source>
</evidence>
<protein>
    <submittedName>
        <fullName evidence="16">PVI</fullName>
    </submittedName>
</protein>
<keyword evidence="9" id="KW-0118">Viral capsid assembly</keyword>
<keyword evidence="6" id="KW-0832">Ubl conjugation</keyword>
<dbReference type="GO" id="GO:0043657">
    <property type="term" value="C:host cell"/>
    <property type="evidence" value="ECO:0007669"/>
    <property type="project" value="GOC"/>
</dbReference>
<name>A0A076FTF8_9ADEN</name>
<dbReference type="InterPro" id="IPR004243">
    <property type="entry name" value="McpVI"/>
</dbReference>
<dbReference type="KEGG" id="vg:20041317"/>
<evidence type="ECO:0000256" key="10">
    <source>
        <dbReference type="ARBA" id="ARBA00022952"/>
    </source>
</evidence>
<reference evidence="16 17" key="1">
    <citation type="journal article" date="2014" name="J. Virol.">
        <title>Molecular characterization of a lizard adenovirus reveals the first atadenovirus with two fiber genes and the first adenovirus with either one short or three long fibers per penton.</title>
        <authorList>
            <person name="Penzes J.J."/>
            <person name="Menendez-Conejero R."/>
            <person name="Condezo G.N."/>
            <person name="Ball I."/>
            <person name="Papp T."/>
            <person name="Doszpoly A."/>
            <person name="Paradela A."/>
            <person name="Perez-Berna A.J."/>
            <person name="Lopez-Sanz M."/>
            <person name="Nguyen T.H."/>
            <person name="van Raaij M.J."/>
            <person name="Marschang R.E."/>
            <person name="Harrach B."/>
            <person name="Benko M."/>
            <person name="San Martin C."/>
        </authorList>
    </citation>
    <scope>NUCLEOTIDE SEQUENCE [LARGE SCALE GENOMIC DNA]</scope>
    <source>
        <strain evidence="16">23-06</strain>
    </source>
</reference>
<keyword evidence="12" id="KW-1176">Cytoplasmic inwards viral transport</keyword>
<evidence type="ECO:0000256" key="1">
    <source>
        <dbReference type="ARBA" id="ARBA00022561"/>
    </source>
</evidence>